<name>A0A8S5Q636_9CAUD</name>
<protein>
    <submittedName>
        <fullName evidence="1">HNH endonuclease bacteriophage, HNH Endonuclease, DNA.52A</fullName>
    </submittedName>
</protein>
<keyword evidence="1" id="KW-0378">Hydrolase</keyword>
<proteinExistence type="predicted"/>
<dbReference type="EMBL" id="BK015579">
    <property type="protein sequence ID" value="DAE14305.1"/>
    <property type="molecule type" value="Genomic_DNA"/>
</dbReference>
<organism evidence="1">
    <name type="scientific">Myoviridae sp. ctSBU9</name>
    <dbReference type="NCBI Taxonomy" id="2825107"/>
    <lineage>
        <taxon>Viruses</taxon>
        <taxon>Duplodnaviria</taxon>
        <taxon>Heunggongvirae</taxon>
        <taxon>Uroviricota</taxon>
        <taxon>Caudoviricetes</taxon>
    </lineage>
</organism>
<keyword evidence="1" id="KW-0540">Nuclease</keyword>
<evidence type="ECO:0000313" key="1">
    <source>
        <dbReference type="EMBL" id="DAE14305.1"/>
    </source>
</evidence>
<reference evidence="1" key="1">
    <citation type="journal article" date="2021" name="Proc. Natl. Acad. Sci. U.S.A.">
        <title>A Catalog of Tens of Thousands of Viruses from Human Metagenomes Reveals Hidden Associations with Chronic Diseases.</title>
        <authorList>
            <person name="Tisza M.J."/>
            <person name="Buck C.B."/>
        </authorList>
    </citation>
    <scope>NUCLEOTIDE SEQUENCE</scope>
    <source>
        <strain evidence="1">CtSBU9</strain>
    </source>
</reference>
<sequence length="98" mass="11849">MAWSGYKSRRWRRMRLAVLRRDGYRCRESARYGKRVEATTVHHVWPAEDYPEYAWELWNLISLSGEQHDAMHDRRTGRLTMLGESWRRRISPQGSNWA</sequence>
<dbReference type="GO" id="GO:0004519">
    <property type="term" value="F:endonuclease activity"/>
    <property type="evidence" value="ECO:0007669"/>
    <property type="project" value="UniProtKB-KW"/>
</dbReference>
<accession>A0A8S5Q636</accession>
<keyword evidence="1" id="KW-0255">Endonuclease</keyword>